<dbReference type="Proteomes" id="UP000194873">
    <property type="component" value="Unassembled WGS sequence"/>
</dbReference>
<dbReference type="NCBIfam" id="TIGR00022">
    <property type="entry name" value="YhcH/YjgK/YiaL family protein"/>
    <property type="match status" value="1"/>
</dbReference>
<comment type="caution">
    <text evidence="1">The sequence shown here is derived from an EMBL/GenBank/DDBJ whole genome shotgun (WGS) entry which is preliminary data.</text>
</comment>
<sequence>MFSCSSKVATSGGEWTPKRAEQWVKGGTWKNGLKLDVYPDVDAVAFAKQYQANKAIWDEAFAYMRDHDLAALPNGSSKIDGDQLTLSVTEPTSKEFDKTQWESHKKYIDLQYIVRGKEKMGVEALPKLTVTDPYNDTKDVAHYSGSTGKYYVAEPGTFYLFFPENGHRPSIKVEGYDVVKKVVFKIRVAGT</sequence>
<evidence type="ECO:0000313" key="1">
    <source>
        <dbReference type="EMBL" id="OUJ76347.1"/>
    </source>
</evidence>
<reference evidence="1 2" key="1">
    <citation type="submission" date="2017-01" db="EMBL/GenBank/DDBJ databases">
        <title>A new Hymenobacter.</title>
        <authorList>
            <person name="Liang Y."/>
            <person name="Feng F."/>
        </authorList>
    </citation>
    <scope>NUCLEOTIDE SEQUENCE [LARGE SCALE GENOMIC DNA]</scope>
    <source>
        <strain evidence="1">MIMBbqt21</strain>
    </source>
</reference>
<proteinExistence type="predicted"/>
<dbReference type="PANTHER" id="PTHR34986:SF1">
    <property type="entry name" value="PROTEIN YIAL"/>
    <property type="match status" value="1"/>
</dbReference>
<dbReference type="InterPro" id="IPR037012">
    <property type="entry name" value="NanQ/TabA/YiaL_sf"/>
</dbReference>
<gene>
    <name evidence="1" type="ORF">BXP70_02205</name>
</gene>
<evidence type="ECO:0008006" key="3">
    <source>
        <dbReference type="Google" id="ProtNLM"/>
    </source>
</evidence>
<dbReference type="InterPro" id="IPR004375">
    <property type="entry name" value="NanQ/TabA/YiaL"/>
</dbReference>
<evidence type="ECO:0000313" key="2">
    <source>
        <dbReference type="Proteomes" id="UP000194873"/>
    </source>
</evidence>
<organism evidence="1 2">
    <name type="scientific">Hymenobacter crusticola</name>
    <dbReference type="NCBI Taxonomy" id="1770526"/>
    <lineage>
        <taxon>Bacteria</taxon>
        <taxon>Pseudomonadati</taxon>
        <taxon>Bacteroidota</taxon>
        <taxon>Cytophagia</taxon>
        <taxon>Cytophagales</taxon>
        <taxon>Hymenobacteraceae</taxon>
        <taxon>Hymenobacter</taxon>
    </lineage>
</organism>
<name>A0A243WM44_9BACT</name>
<dbReference type="SUPFAM" id="SSF51197">
    <property type="entry name" value="Clavaminate synthase-like"/>
    <property type="match status" value="1"/>
</dbReference>
<dbReference type="Pfam" id="PF04074">
    <property type="entry name" value="DUF386"/>
    <property type="match status" value="1"/>
</dbReference>
<dbReference type="GO" id="GO:0005829">
    <property type="term" value="C:cytosol"/>
    <property type="evidence" value="ECO:0007669"/>
    <property type="project" value="TreeGrafter"/>
</dbReference>
<protein>
    <recommendedName>
        <fullName evidence="3">YhcH/YjgK/YiaL family protein</fullName>
    </recommendedName>
</protein>
<accession>A0A243WM44</accession>
<keyword evidence="2" id="KW-1185">Reference proteome</keyword>
<dbReference type="Gene3D" id="2.60.120.370">
    <property type="entry name" value="YhcH/YjgK/YiaL"/>
    <property type="match status" value="1"/>
</dbReference>
<dbReference type="AlphaFoldDB" id="A0A243WM44"/>
<dbReference type="EMBL" id="MTSE01000001">
    <property type="protein sequence ID" value="OUJ76347.1"/>
    <property type="molecule type" value="Genomic_DNA"/>
</dbReference>
<dbReference type="PANTHER" id="PTHR34986">
    <property type="entry name" value="EVOLVED BETA-GALACTOSIDASE SUBUNIT BETA"/>
    <property type="match status" value="1"/>
</dbReference>